<keyword evidence="2" id="KW-1185">Reference proteome</keyword>
<evidence type="ECO:0000313" key="2">
    <source>
        <dbReference type="Proteomes" id="UP000654345"/>
    </source>
</evidence>
<dbReference type="InterPro" id="IPR019734">
    <property type="entry name" value="TPR_rpt"/>
</dbReference>
<evidence type="ECO:0000313" key="1">
    <source>
        <dbReference type="EMBL" id="GHO60681.1"/>
    </source>
</evidence>
<dbReference type="SMART" id="SM00028">
    <property type="entry name" value="TPR"/>
    <property type="match status" value="1"/>
</dbReference>
<dbReference type="Gene3D" id="1.25.40.10">
    <property type="entry name" value="Tetratricopeptide repeat domain"/>
    <property type="match status" value="1"/>
</dbReference>
<sequence length="75" mass="8233">MLDQALLLDRTSNAVHDRWRYKALALQILGQPTEALASIDRALELDSNNAEAWLIKSETLPALGRLTEALDACAS</sequence>
<proteinExistence type="predicted"/>
<dbReference type="Pfam" id="PF13428">
    <property type="entry name" value="TPR_14"/>
    <property type="match status" value="1"/>
</dbReference>
<dbReference type="EMBL" id="BNJG01000006">
    <property type="protein sequence ID" value="GHO60681.1"/>
    <property type="molecule type" value="Genomic_DNA"/>
</dbReference>
<protein>
    <recommendedName>
        <fullName evidence="3">Tetratricopeptide repeat protein</fullName>
    </recommendedName>
</protein>
<dbReference type="InterPro" id="IPR011990">
    <property type="entry name" value="TPR-like_helical_dom_sf"/>
</dbReference>
<comment type="caution">
    <text evidence="1">The sequence shown here is derived from an EMBL/GenBank/DDBJ whole genome shotgun (WGS) entry which is preliminary data.</text>
</comment>
<reference evidence="1 2" key="1">
    <citation type="journal article" date="2021" name="Int. J. Syst. Evol. Microbiol.">
        <title>Reticulibacter mediterranei gen. nov., sp. nov., within the new family Reticulibacteraceae fam. nov., and Ktedonospora formicarum gen. nov., sp. nov., Ktedonobacter robiniae sp. nov., Dictyobacter formicarum sp. nov. and Dictyobacter arantiisoli sp. nov., belonging to the class Ktedonobacteria.</title>
        <authorList>
            <person name="Yabe S."/>
            <person name="Zheng Y."/>
            <person name="Wang C.M."/>
            <person name="Sakai Y."/>
            <person name="Abe K."/>
            <person name="Yokota A."/>
            <person name="Donadio S."/>
            <person name="Cavaletti L."/>
            <person name="Monciardini P."/>
        </authorList>
    </citation>
    <scope>NUCLEOTIDE SEQUENCE [LARGE SCALE GENOMIC DNA]</scope>
    <source>
        <strain evidence="1 2">SOSP1-30</strain>
    </source>
</reference>
<dbReference type="SUPFAM" id="SSF48439">
    <property type="entry name" value="Protein prenylyltransferase"/>
    <property type="match status" value="1"/>
</dbReference>
<name>A0ABQ3V628_9CHLR</name>
<dbReference type="Proteomes" id="UP000654345">
    <property type="component" value="Unassembled WGS sequence"/>
</dbReference>
<organism evidence="1 2">
    <name type="scientific">Ktedonobacter robiniae</name>
    <dbReference type="NCBI Taxonomy" id="2778365"/>
    <lineage>
        <taxon>Bacteria</taxon>
        <taxon>Bacillati</taxon>
        <taxon>Chloroflexota</taxon>
        <taxon>Ktedonobacteria</taxon>
        <taxon>Ktedonobacterales</taxon>
        <taxon>Ktedonobacteraceae</taxon>
        <taxon>Ktedonobacter</taxon>
    </lineage>
</organism>
<gene>
    <name evidence="1" type="ORF">KSB_91560</name>
</gene>
<evidence type="ECO:0008006" key="3">
    <source>
        <dbReference type="Google" id="ProtNLM"/>
    </source>
</evidence>
<accession>A0ABQ3V628</accession>